<feature type="binding site" evidence="5">
    <location>
        <begin position="11"/>
        <end position="16"/>
    </location>
    <ligand>
        <name>ATP</name>
        <dbReference type="ChEBI" id="CHEBI:30616"/>
    </ligand>
</feature>
<comment type="similarity">
    <text evidence="1 5">Belongs to the CoaE family.</text>
</comment>
<dbReference type="GO" id="GO:0004140">
    <property type="term" value="F:dephospho-CoA kinase activity"/>
    <property type="evidence" value="ECO:0007669"/>
    <property type="project" value="UniProtKB-UniRule"/>
</dbReference>
<dbReference type="GO" id="GO:0005737">
    <property type="term" value="C:cytoplasm"/>
    <property type="evidence" value="ECO:0007669"/>
    <property type="project" value="UniProtKB-SubCell"/>
</dbReference>
<sequence length="196" mass="22156">MIKVGLTGGIGSGKTTVVNFFKELGVPVYIADLEAKKLMNTSKSIQKNLIKVFGPQAYVNGKLNRPYLAHQVFNDEEKLKAINSIVHPKVAKHFSKWLQQQNAPYCIQENAIIFENNKAADFDFIISVTAPKDIRIERVLKRDSTSKSEIMARINNQWDQAKKNELANFIIENTTLTDTKKQVKKIHEILLKAASD</sequence>
<proteinExistence type="inferred from homology"/>
<evidence type="ECO:0000313" key="8">
    <source>
        <dbReference type="Proteomes" id="UP000306229"/>
    </source>
</evidence>
<dbReference type="InterPro" id="IPR001977">
    <property type="entry name" value="Depp_CoAkinase"/>
</dbReference>
<evidence type="ECO:0000256" key="3">
    <source>
        <dbReference type="ARBA" id="ARBA00022840"/>
    </source>
</evidence>
<dbReference type="NCBIfam" id="TIGR00152">
    <property type="entry name" value="dephospho-CoA kinase"/>
    <property type="match status" value="1"/>
</dbReference>
<comment type="catalytic activity">
    <reaction evidence="5">
        <text>3'-dephospho-CoA + ATP = ADP + CoA + H(+)</text>
        <dbReference type="Rhea" id="RHEA:18245"/>
        <dbReference type="ChEBI" id="CHEBI:15378"/>
        <dbReference type="ChEBI" id="CHEBI:30616"/>
        <dbReference type="ChEBI" id="CHEBI:57287"/>
        <dbReference type="ChEBI" id="CHEBI:57328"/>
        <dbReference type="ChEBI" id="CHEBI:456216"/>
        <dbReference type="EC" id="2.7.1.24"/>
    </reaction>
</comment>
<dbReference type="PROSITE" id="PS51219">
    <property type="entry name" value="DPCK"/>
    <property type="match status" value="1"/>
</dbReference>
<dbReference type="GO" id="GO:0005524">
    <property type="term" value="F:ATP binding"/>
    <property type="evidence" value="ECO:0007669"/>
    <property type="project" value="UniProtKB-UniRule"/>
</dbReference>
<keyword evidence="5 7" id="KW-0808">Transferase</keyword>
<keyword evidence="2 5" id="KW-0547">Nucleotide-binding</keyword>
<dbReference type="UniPathway" id="UPA00241">
    <property type="reaction ID" value="UER00356"/>
</dbReference>
<dbReference type="OrthoDB" id="9812943at2"/>
<accession>A0A5B7TWL0</accession>
<evidence type="ECO:0000256" key="2">
    <source>
        <dbReference type="ARBA" id="ARBA00022741"/>
    </source>
</evidence>
<evidence type="ECO:0000313" key="7">
    <source>
        <dbReference type="EMBL" id="QCX39267.1"/>
    </source>
</evidence>
<keyword evidence="4 5" id="KW-0173">Coenzyme A biosynthesis</keyword>
<dbReference type="HAMAP" id="MF_00376">
    <property type="entry name" value="Dephospho_CoA_kinase"/>
    <property type="match status" value="1"/>
</dbReference>
<keyword evidence="3 5" id="KW-0067">ATP-binding</keyword>
<dbReference type="PANTHER" id="PTHR10695">
    <property type="entry name" value="DEPHOSPHO-COA KINASE-RELATED"/>
    <property type="match status" value="1"/>
</dbReference>
<organism evidence="7 8">
    <name type="scientific">Aureibaculum algae</name>
    <dbReference type="NCBI Taxonomy" id="2584122"/>
    <lineage>
        <taxon>Bacteria</taxon>
        <taxon>Pseudomonadati</taxon>
        <taxon>Bacteroidota</taxon>
        <taxon>Flavobacteriia</taxon>
        <taxon>Flavobacteriales</taxon>
        <taxon>Flavobacteriaceae</taxon>
        <taxon>Aureibaculum</taxon>
    </lineage>
</organism>
<dbReference type="CDD" id="cd02022">
    <property type="entry name" value="DPCK"/>
    <property type="match status" value="1"/>
</dbReference>
<keyword evidence="5 7" id="KW-0418">Kinase</keyword>
<dbReference type="RefSeq" id="WP_138950128.1">
    <property type="nucleotide sequence ID" value="NZ_CP040749.1"/>
</dbReference>
<name>A0A5B7TWL0_9FLAO</name>
<evidence type="ECO:0000256" key="1">
    <source>
        <dbReference type="ARBA" id="ARBA00009018"/>
    </source>
</evidence>
<keyword evidence="8" id="KW-1185">Reference proteome</keyword>
<dbReference type="PANTHER" id="PTHR10695:SF46">
    <property type="entry name" value="BIFUNCTIONAL COENZYME A SYNTHASE-RELATED"/>
    <property type="match status" value="1"/>
</dbReference>
<comment type="pathway">
    <text evidence="5">Cofactor biosynthesis; coenzyme A biosynthesis; CoA from (R)-pantothenate: step 5/5.</text>
</comment>
<dbReference type="Gene3D" id="3.40.50.300">
    <property type="entry name" value="P-loop containing nucleotide triphosphate hydrolases"/>
    <property type="match status" value="1"/>
</dbReference>
<dbReference type="AlphaFoldDB" id="A0A5B7TWL0"/>
<dbReference type="KEGG" id="fbe:FF125_12775"/>
<dbReference type="Pfam" id="PF01121">
    <property type="entry name" value="CoaE"/>
    <property type="match status" value="1"/>
</dbReference>
<dbReference type="SUPFAM" id="SSF52540">
    <property type="entry name" value="P-loop containing nucleoside triphosphate hydrolases"/>
    <property type="match status" value="1"/>
</dbReference>
<dbReference type="Proteomes" id="UP000306229">
    <property type="component" value="Chromosome"/>
</dbReference>
<evidence type="ECO:0000256" key="6">
    <source>
        <dbReference type="NCBIfam" id="TIGR00152"/>
    </source>
</evidence>
<comment type="function">
    <text evidence="5">Catalyzes the phosphorylation of the 3'-hydroxyl group of dephosphocoenzyme A to form coenzyme A.</text>
</comment>
<dbReference type="InterPro" id="IPR027417">
    <property type="entry name" value="P-loop_NTPase"/>
</dbReference>
<evidence type="ECO:0000256" key="5">
    <source>
        <dbReference type="HAMAP-Rule" id="MF_00376"/>
    </source>
</evidence>
<evidence type="ECO:0000256" key="4">
    <source>
        <dbReference type="ARBA" id="ARBA00022993"/>
    </source>
</evidence>
<reference evidence="7 8" key="1">
    <citation type="submission" date="2019-05" db="EMBL/GenBank/DDBJ databases">
        <title>Algicella ahnfeltiae gen. nov., sp. nov., a novel marine bacterium of the family Flavobacteriaceae isolated from a red alga.</title>
        <authorList>
            <person name="Nedashkovskaya O.I."/>
            <person name="Kukhlevskiy A.D."/>
            <person name="Kim S.-G."/>
            <person name="Zhukova N.V."/>
            <person name="Mikhailov V.V."/>
        </authorList>
    </citation>
    <scope>NUCLEOTIDE SEQUENCE [LARGE SCALE GENOMIC DNA]</scope>
    <source>
        <strain evidence="7 8">10Alg115</strain>
    </source>
</reference>
<dbReference type="EMBL" id="CP040749">
    <property type="protein sequence ID" value="QCX39267.1"/>
    <property type="molecule type" value="Genomic_DNA"/>
</dbReference>
<protein>
    <recommendedName>
        <fullName evidence="5 6">Dephospho-CoA kinase</fullName>
        <ecNumber evidence="5 6">2.7.1.24</ecNumber>
    </recommendedName>
    <alternativeName>
        <fullName evidence="5">Dephosphocoenzyme A kinase</fullName>
    </alternativeName>
</protein>
<comment type="subcellular location">
    <subcellularLocation>
        <location evidence="5">Cytoplasm</location>
    </subcellularLocation>
</comment>
<dbReference type="GO" id="GO:0015937">
    <property type="term" value="P:coenzyme A biosynthetic process"/>
    <property type="evidence" value="ECO:0007669"/>
    <property type="project" value="UniProtKB-UniRule"/>
</dbReference>
<keyword evidence="5" id="KW-0963">Cytoplasm</keyword>
<dbReference type="EC" id="2.7.1.24" evidence="5 6"/>
<gene>
    <name evidence="5" type="primary">coaE</name>
    <name evidence="7" type="ORF">FF125_12775</name>
</gene>